<gene>
    <name evidence="1" type="ORF">MBM_09715</name>
</gene>
<dbReference type="Proteomes" id="UP000006753">
    <property type="component" value="Unassembled WGS sequence"/>
</dbReference>
<protein>
    <submittedName>
        <fullName evidence="1">Uncharacterized protein</fullName>
    </submittedName>
</protein>
<evidence type="ECO:0000313" key="2">
    <source>
        <dbReference type="Proteomes" id="UP000006753"/>
    </source>
</evidence>
<evidence type="ECO:0000313" key="1">
    <source>
        <dbReference type="EMBL" id="EKD12135.1"/>
    </source>
</evidence>
<organism evidence="1 2">
    <name type="scientific">Marssonina brunnea f. sp. multigermtubi (strain MB_m1)</name>
    <name type="common">Marssonina leaf spot fungus</name>
    <dbReference type="NCBI Taxonomy" id="1072389"/>
    <lineage>
        <taxon>Eukaryota</taxon>
        <taxon>Fungi</taxon>
        <taxon>Dikarya</taxon>
        <taxon>Ascomycota</taxon>
        <taxon>Pezizomycotina</taxon>
        <taxon>Leotiomycetes</taxon>
        <taxon>Helotiales</taxon>
        <taxon>Drepanopezizaceae</taxon>
        <taxon>Drepanopeziza</taxon>
    </lineage>
</organism>
<proteinExistence type="predicted"/>
<dbReference type="InParanoid" id="K1W5J1"/>
<dbReference type="AlphaFoldDB" id="K1W5J1"/>
<dbReference type="KEGG" id="mbe:MBM_09715"/>
<reference evidence="1 2" key="1">
    <citation type="journal article" date="2012" name="BMC Genomics">
        <title>Sequencing the genome of Marssonina brunnea reveals fungus-poplar co-evolution.</title>
        <authorList>
            <person name="Zhu S."/>
            <person name="Cao Y.-Z."/>
            <person name="Jiang C."/>
            <person name="Tan B.-Y."/>
            <person name="Wang Z."/>
            <person name="Feng S."/>
            <person name="Zhang L."/>
            <person name="Su X.-H."/>
            <person name="Brejova B."/>
            <person name="Vinar T."/>
            <person name="Xu M."/>
            <person name="Wang M.-X."/>
            <person name="Zhang S.-G."/>
            <person name="Huang M.-R."/>
            <person name="Wu R."/>
            <person name="Zhou Y."/>
        </authorList>
    </citation>
    <scope>NUCLEOTIDE SEQUENCE [LARGE SCALE GENOMIC DNA]</scope>
    <source>
        <strain evidence="1 2">MB_m1</strain>
    </source>
</reference>
<keyword evidence="2" id="KW-1185">Reference proteome</keyword>
<dbReference type="EMBL" id="JH921463">
    <property type="protein sequence ID" value="EKD12135.1"/>
    <property type="molecule type" value="Genomic_DNA"/>
</dbReference>
<dbReference type="HOGENOM" id="CLU_1518187_0_0_1"/>
<accession>K1W5J1</accession>
<sequence>MNIAMVESQNKYKALTLPHTSLLRIRLAFESPLIKVVGLSLQDEHMAELHSRNTVLKYYSMMHRRIGVNTRLGASSPPTLLSNASVAVLSSQLASPTKTADDVFRKGTVANNLLIKTRRALASRISDASSLLQARVAAASLAAANAKGPLAGLSPVPALRLLAAAATADLASLDLLR</sequence>
<name>K1W5J1_MARBU</name>